<dbReference type="EMBL" id="JACGWO010000002">
    <property type="protein sequence ID" value="KAK4434521.1"/>
    <property type="molecule type" value="Genomic_DNA"/>
</dbReference>
<organism evidence="2 3">
    <name type="scientific">Sesamum alatum</name>
    <dbReference type="NCBI Taxonomy" id="300844"/>
    <lineage>
        <taxon>Eukaryota</taxon>
        <taxon>Viridiplantae</taxon>
        <taxon>Streptophyta</taxon>
        <taxon>Embryophyta</taxon>
        <taxon>Tracheophyta</taxon>
        <taxon>Spermatophyta</taxon>
        <taxon>Magnoliopsida</taxon>
        <taxon>eudicotyledons</taxon>
        <taxon>Gunneridae</taxon>
        <taxon>Pentapetalae</taxon>
        <taxon>asterids</taxon>
        <taxon>lamiids</taxon>
        <taxon>Lamiales</taxon>
        <taxon>Pedaliaceae</taxon>
        <taxon>Sesamum</taxon>
    </lineage>
</organism>
<gene>
    <name evidence="2" type="ORF">Salat_0614900</name>
</gene>
<evidence type="ECO:0008006" key="4">
    <source>
        <dbReference type="Google" id="ProtNLM"/>
    </source>
</evidence>
<reference evidence="2" key="2">
    <citation type="journal article" date="2024" name="Plant">
        <title>Genomic evolution and insights into agronomic trait innovations of Sesamum species.</title>
        <authorList>
            <person name="Miao H."/>
            <person name="Wang L."/>
            <person name="Qu L."/>
            <person name="Liu H."/>
            <person name="Sun Y."/>
            <person name="Le M."/>
            <person name="Wang Q."/>
            <person name="Wei S."/>
            <person name="Zheng Y."/>
            <person name="Lin W."/>
            <person name="Duan Y."/>
            <person name="Cao H."/>
            <person name="Xiong S."/>
            <person name="Wang X."/>
            <person name="Wei L."/>
            <person name="Li C."/>
            <person name="Ma Q."/>
            <person name="Ju M."/>
            <person name="Zhao R."/>
            <person name="Li G."/>
            <person name="Mu C."/>
            <person name="Tian Q."/>
            <person name="Mei H."/>
            <person name="Zhang T."/>
            <person name="Gao T."/>
            <person name="Zhang H."/>
        </authorList>
    </citation>
    <scope>NUCLEOTIDE SEQUENCE</scope>
    <source>
        <strain evidence="2">3651</strain>
    </source>
</reference>
<dbReference type="PANTHER" id="PTHR47584">
    <property type="match status" value="1"/>
</dbReference>
<evidence type="ECO:0000313" key="3">
    <source>
        <dbReference type="Proteomes" id="UP001293254"/>
    </source>
</evidence>
<dbReference type="PANTHER" id="PTHR47584:SF14">
    <property type="entry name" value="L10-INTERACTING MYB DOMAIN-CONTAINING PROTEIN-LIKE"/>
    <property type="match status" value="1"/>
</dbReference>
<dbReference type="Proteomes" id="UP001293254">
    <property type="component" value="Unassembled WGS sequence"/>
</dbReference>
<evidence type="ECO:0000256" key="1">
    <source>
        <dbReference type="SAM" id="MobiDB-lite"/>
    </source>
</evidence>
<proteinExistence type="predicted"/>
<name>A0AAE1YR38_9LAMI</name>
<feature type="compositionally biased region" description="Acidic residues" evidence="1">
    <location>
        <begin position="142"/>
        <end position="157"/>
    </location>
</feature>
<dbReference type="AlphaFoldDB" id="A0AAE1YR38"/>
<keyword evidence="3" id="KW-1185">Reference proteome</keyword>
<feature type="region of interest" description="Disordered" evidence="1">
    <location>
        <begin position="128"/>
        <end position="163"/>
    </location>
</feature>
<comment type="caution">
    <text evidence="2">The sequence shown here is derived from an EMBL/GenBank/DDBJ whole genome shotgun (WGS) entry which is preliminary data.</text>
</comment>
<accession>A0AAE1YR38</accession>
<evidence type="ECO:0000313" key="2">
    <source>
        <dbReference type="EMBL" id="KAK4434521.1"/>
    </source>
</evidence>
<protein>
    <recommendedName>
        <fullName evidence="4">Myb/SANT-like domain-containing protein</fullName>
    </recommendedName>
</protein>
<reference evidence="2" key="1">
    <citation type="submission" date="2020-06" db="EMBL/GenBank/DDBJ databases">
        <authorList>
            <person name="Li T."/>
            <person name="Hu X."/>
            <person name="Zhang T."/>
            <person name="Song X."/>
            <person name="Zhang H."/>
            <person name="Dai N."/>
            <person name="Sheng W."/>
            <person name="Hou X."/>
            <person name="Wei L."/>
        </authorList>
    </citation>
    <scope>NUCLEOTIDE SEQUENCE</scope>
    <source>
        <strain evidence="2">3651</strain>
        <tissue evidence="2">Leaf</tissue>
    </source>
</reference>
<sequence length="163" mass="18502">MAANEQNIPVPALPALPAPPLPAVPPPLPQRHYFYNARWTKRHDNAFVQALYYQAMKGHCQLLERLRLRVTTFKSILEAPGVVWDRHRNIVLFEEDRWNELVEGNTFVNAYRFAGEPDWNELLAIFSTDEPEEGPNDPVDISSDEAESGEEIAEGTDESTISD</sequence>
<dbReference type="InterPro" id="IPR045026">
    <property type="entry name" value="LIMYB"/>
</dbReference>